<reference evidence="4 5" key="1">
    <citation type="submission" date="2017-07" db="EMBL/GenBank/DDBJ databases">
        <title>The new phylogeny of genus Mycobacterium.</title>
        <authorList>
            <person name="Tortoli E."/>
            <person name="Trovato A."/>
            <person name="Cirillo D.M."/>
        </authorList>
    </citation>
    <scope>NUCLEOTIDE SEQUENCE [LARGE SCALE GENOMIC DNA]</scope>
    <source>
        <strain evidence="4 5">ATCC 33027</strain>
    </source>
</reference>
<proteinExistence type="predicted"/>
<keyword evidence="2" id="KW-0812">Transmembrane</keyword>
<feature type="transmembrane region" description="Helical" evidence="2">
    <location>
        <begin position="179"/>
        <end position="196"/>
    </location>
</feature>
<dbReference type="InterPro" id="IPR027383">
    <property type="entry name" value="Znf_put"/>
</dbReference>
<evidence type="ECO:0000313" key="4">
    <source>
        <dbReference type="EMBL" id="OYN76091.1"/>
    </source>
</evidence>
<feature type="region of interest" description="Disordered" evidence="1">
    <location>
        <begin position="200"/>
        <end position="240"/>
    </location>
</feature>
<name>A0A255DBU0_9MYCO</name>
<comment type="caution">
    <text evidence="4">The sequence shown here is derived from an EMBL/GenBank/DDBJ whole genome shotgun (WGS) entry which is preliminary data.</text>
</comment>
<dbReference type="EMBL" id="NOZR01000024">
    <property type="protein sequence ID" value="OYN76091.1"/>
    <property type="molecule type" value="Genomic_DNA"/>
</dbReference>
<feature type="transmembrane region" description="Helical" evidence="2">
    <location>
        <begin position="82"/>
        <end position="101"/>
    </location>
</feature>
<feature type="compositionally biased region" description="Basic and acidic residues" evidence="1">
    <location>
        <begin position="200"/>
        <end position="210"/>
    </location>
</feature>
<keyword evidence="5" id="KW-1185">Reference proteome</keyword>
<evidence type="ECO:0000313" key="5">
    <source>
        <dbReference type="Proteomes" id="UP000216063"/>
    </source>
</evidence>
<evidence type="ECO:0000259" key="3">
    <source>
        <dbReference type="Pfam" id="PF13490"/>
    </source>
</evidence>
<organism evidence="4 5">
    <name type="scientific">Mycolicibacterium sphagni</name>
    <dbReference type="NCBI Taxonomy" id="1786"/>
    <lineage>
        <taxon>Bacteria</taxon>
        <taxon>Bacillati</taxon>
        <taxon>Actinomycetota</taxon>
        <taxon>Actinomycetes</taxon>
        <taxon>Mycobacteriales</taxon>
        <taxon>Mycobacteriaceae</taxon>
        <taxon>Mycolicibacterium</taxon>
    </lineage>
</organism>
<evidence type="ECO:0000256" key="1">
    <source>
        <dbReference type="SAM" id="MobiDB-lite"/>
    </source>
</evidence>
<keyword evidence="2" id="KW-0472">Membrane</keyword>
<dbReference type="OrthoDB" id="5197868at2"/>
<dbReference type="Proteomes" id="UP000216063">
    <property type="component" value="Unassembled WGS sequence"/>
</dbReference>
<feature type="domain" description="Putative zinc-finger" evidence="3">
    <location>
        <begin position="3"/>
        <end position="36"/>
    </location>
</feature>
<dbReference type="AlphaFoldDB" id="A0A255DBU0"/>
<protein>
    <recommendedName>
        <fullName evidence="3">Putative zinc-finger domain-containing protein</fullName>
    </recommendedName>
</protein>
<keyword evidence="2" id="KW-1133">Transmembrane helix</keyword>
<evidence type="ECO:0000256" key="2">
    <source>
        <dbReference type="SAM" id="Phobius"/>
    </source>
</evidence>
<gene>
    <name evidence="4" type="ORF">CG716_23450</name>
</gene>
<accession>A0A255DBU0</accession>
<feature type="transmembrane region" description="Helical" evidence="2">
    <location>
        <begin position="148"/>
        <end position="167"/>
    </location>
</feature>
<dbReference type="Pfam" id="PF13490">
    <property type="entry name" value="zf-HC2"/>
    <property type="match status" value="1"/>
</dbReference>
<sequence>MDCDVAREALSARIDGEREPIPTRRVDEHLEFCAGCSGWYSRVAEERRQLRRLARRSQVSSVPTASDRLLATTRHRHWAPAAWARCTLAIVGGLQLALAAAQGLGADVGMPAGHRAMMSGHLLNESTAWSTALGVVMVIAALRPAAAVGLSGVLAVFTVILTAYVIRDATAGAVTLTRVLSHLPVLIGTTLAFLVWRGTRPTEPDPRSDDAAATANVTLPDNATRGRRRGHLYPTDGSAA</sequence>